<name>A0A292PQR2_9PEZI</name>
<reference evidence="2" key="1">
    <citation type="submission" date="2015-10" db="EMBL/GenBank/DDBJ databases">
        <authorList>
            <person name="Regsiter A."/>
            <person name="william w."/>
        </authorList>
    </citation>
    <scope>NUCLEOTIDE SEQUENCE</scope>
    <source>
        <strain evidence="2">Montdore</strain>
    </source>
</reference>
<feature type="compositionally biased region" description="Low complexity" evidence="1">
    <location>
        <begin position="30"/>
        <end position="42"/>
    </location>
</feature>
<protein>
    <submittedName>
        <fullName evidence="2">Uncharacterized protein</fullName>
    </submittedName>
</protein>
<evidence type="ECO:0000256" key="1">
    <source>
        <dbReference type="SAM" id="MobiDB-lite"/>
    </source>
</evidence>
<gene>
    <name evidence="2" type="ORF">GSTUAT00006953001</name>
</gene>
<feature type="region of interest" description="Disordered" evidence="1">
    <location>
        <begin position="28"/>
        <end position="124"/>
    </location>
</feature>
<sequence length="242" mass="26688">MDAHLNCVVMLGAKEEGYIDGTSPHLGCLPTETATTTTTTPQRPRRHPRYIEGYNDTRIHRDPNNTTTEPPHGKRHSSEGDTVKGAPTTTTETSHTKRSEERGTPPGASRSRGAAIGKKARGQHVVRSIDVEGTGDDTTADLVGGVRTGPGVTVATRGATQESPVRMEDEVHDIRDDVRGLATRFDGLEERMDESDRRIDERFDTIKEWTEGMKQWTVGVAETLWTMTEELAEIRSRVGRAE</sequence>
<dbReference type="EMBL" id="LN891104">
    <property type="protein sequence ID" value="CUS08958.1"/>
    <property type="molecule type" value="Genomic_DNA"/>
</dbReference>
<evidence type="ECO:0000313" key="2">
    <source>
        <dbReference type="EMBL" id="CUS08958.1"/>
    </source>
</evidence>
<evidence type="ECO:0000313" key="3">
    <source>
        <dbReference type="Proteomes" id="UP001412239"/>
    </source>
</evidence>
<dbReference type="AlphaFoldDB" id="A0A292PQR2"/>
<organism evidence="2 3">
    <name type="scientific">Tuber aestivum</name>
    <name type="common">summer truffle</name>
    <dbReference type="NCBI Taxonomy" id="59557"/>
    <lineage>
        <taxon>Eukaryota</taxon>
        <taxon>Fungi</taxon>
        <taxon>Dikarya</taxon>
        <taxon>Ascomycota</taxon>
        <taxon>Pezizomycotina</taxon>
        <taxon>Pezizomycetes</taxon>
        <taxon>Pezizales</taxon>
        <taxon>Tuberaceae</taxon>
        <taxon>Tuber</taxon>
    </lineage>
</organism>
<proteinExistence type="predicted"/>
<feature type="compositionally biased region" description="Basic and acidic residues" evidence="1">
    <location>
        <begin position="94"/>
        <end position="103"/>
    </location>
</feature>
<keyword evidence="3" id="KW-1185">Reference proteome</keyword>
<accession>A0A292PQR2</accession>
<dbReference type="Proteomes" id="UP001412239">
    <property type="component" value="Unassembled WGS sequence"/>
</dbReference>